<evidence type="ECO:0000256" key="7">
    <source>
        <dbReference type="SAM" id="MobiDB-lite"/>
    </source>
</evidence>
<evidence type="ECO:0000259" key="8">
    <source>
        <dbReference type="Pfam" id="PF12717"/>
    </source>
</evidence>
<proteinExistence type="predicted"/>
<protein>
    <submittedName>
        <fullName evidence="9">Ncapd2p</fullName>
    </submittedName>
</protein>
<name>A0ABD2QFS2_9PLAT</name>
<keyword evidence="5" id="KW-0539">Nucleus</keyword>
<dbReference type="InterPro" id="IPR032682">
    <property type="entry name" value="Cnd1_C"/>
</dbReference>
<organism evidence="9 10">
    <name type="scientific">Cichlidogyrus casuarinus</name>
    <dbReference type="NCBI Taxonomy" id="1844966"/>
    <lineage>
        <taxon>Eukaryota</taxon>
        <taxon>Metazoa</taxon>
        <taxon>Spiralia</taxon>
        <taxon>Lophotrochozoa</taxon>
        <taxon>Platyhelminthes</taxon>
        <taxon>Monogenea</taxon>
        <taxon>Monopisthocotylea</taxon>
        <taxon>Dactylogyridea</taxon>
        <taxon>Ancyrocephalidae</taxon>
        <taxon>Cichlidogyrus</taxon>
    </lineage>
</organism>
<evidence type="ECO:0000256" key="3">
    <source>
        <dbReference type="ARBA" id="ARBA00022776"/>
    </source>
</evidence>
<evidence type="ECO:0000313" key="10">
    <source>
        <dbReference type="Proteomes" id="UP001626550"/>
    </source>
</evidence>
<accession>A0ABD2QFS2</accession>
<keyword evidence="2" id="KW-0132">Cell division</keyword>
<dbReference type="GO" id="GO:0051301">
    <property type="term" value="P:cell division"/>
    <property type="evidence" value="ECO:0007669"/>
    <property type="project" value="UniProtKB-KW"/>
</dbReference>
<dbReference type="PANTHER" id="PTHR14222:SF2">
    <property type="entry name" value="CONDENSIN COMPLEX SUBUNIT 1"/>
    <property type="match status" value="1"/>
</dbReference>
<evidence type="ECO:0000256" key="2">
    <source>
        <dbReference type="ARBA" id="ARBA00022618"/>
    </source>
</evidence>
<keyword evidence="3" id="KW-0498">Mitosis</keyword>
<gene>
    <name evidence="9" type="primary">NCAPD2_2</name>
    <name evidence="9" type="ORF">Ciccas_002952</name>
</gene>
<reference evidence="9 10" key="1">
    <citation type="submission" date="2024-11" db="EMBL/GenBank/DDBJ databases">
        <title>Adaptive evolution of stress response genes in parasites aligns with host niche diversity.</title>
        <authorList>
            <person name="Hahn C."/>
            <person name="Resl P."/>
        </authorList>
    </citation>
    <scope>NUCLEOTIDE SEQUENCE [LARGE SCALE GENOMIC DNA]</scope>
    <source>
        <strain evidence="9">EGGRZ-B1_66</strain>
        <tissue evidence="9">Body</tissue>
    </source>
</reference>
<evidence type="ECO:0000256" key="5">
    <source>
        <dbReference type="ARBA" id="ARBA00023242"/>
    </source>
</evidence>
<evidence type="ECO:0000313" key="9">
    <source>
        <dbReference type="EMBL" id="KAL3318383.1"/>
    </source>
</evidence>
<comment type="subcellular location">
    <subcellularLocation>
        <location evidence="1">Nucleus</location>
    </subcellularLocation>
</comment>
<dbReference type="InterPro" id="IPR016024">
    <property type="entry name" value="ARM-type_fold"/>
</dbReference>
<dbReference type="PANTHER" id="PTHR14222">
    <property type="entry name" value="CONDENSIN"/>
    <property type="match status" value="1"/>
</dbReference>
<feature type="compositionally biased region" description="Low complexity" evidence="7">
    <location>
        <begin position="523"/>
        <end position="533"/>
    </location>
</feature>
<evidence type="ECO:0000256" key="6">
    <source>
        <dbReference type="ARBA" id="ARBA00023306"/>
    </source>
</evidence>
<dbReference type="InterPro" id="IPR011989">
    <property type="entry name" value="ARM-like"/>
</dbReference>
<dbReference type="Proteomes" id="UP001626550">
    <property type="component" value="Unassembled WGS sequence"/>
</dbReference>
<dbReference type="InterPro" id="IPR026971">
    <property type="entry name" value="CND1/NCAPD3"/>
</dbReference>
<keyword evidence="4" id="KW-0226">DNA condensation</keyword>
<dbReference type="Pfam" id="PF12717">
    <property type="entry name" value="Cnd1"/>
    <property type="match status" value="1"/>
</dbReference>
<comment type="caution">
    <text evidence="9">The sequence shown here is derived from an EMBL/GenBank/DDBJ whole genome shotgun (WGS) entry which is preliminary data.</text>
</comment>
<feature type="domain" description="Condensin complex subunit 1 C-terminal" evidence="8">
    <location>
        <begin position="196"/>
        <end position="356"/>
    </location>
</feature>
<keyword evidence="10" id="KW-1185">Reference proteome</keyword>
<evidence type="ECO:0000256" key="4">
    <source>
        <dbReference type="ARBA" id="ARBA00023067"/>
    </source>
</evidence>
<sequence length="544" mass="61454">MERLNEDEEDHLEKTIMEEELATQTQQTAATQNSKMLKLPSFQLARFLHVIGHTGLKLMVYLEGDVLSFLKKSAQANTEKPRKKARKSNISRASIQQPAEEGDELGLMGAVADDAEVDLIRNVCETEVLCEKNCLLARFLPLVAQVATLYRIDEASPELRAASSLALAKLMLLSPTICEKHLNLLFTIAERSEDETVRANLIVGLGDLCRRFPNLLEPWTANLYARLRDQSPQVRVNVLNTLSHLILNDMIKVKGQISEMTCCLVDEHQRLSKLSQTFFTELGQKGNQLYNVMPDIISRLTDEGSEVSVENFQRIMDFLFDQVQKDRHCESLVEKLCARFKGSKSERQSAALAYCLRSMASYTARMLTSLMDNAEAYMDKMHIDAVYEAFIAILGKVRNAENPEIKAKLENFESKLRQVREAGVQNEEALRRAELATKEAAAKGNKGRRNRMSTASVAPSQTPVSSSTQNRPKRAARSQRVDESLGEQEMEQGEEEEKENRPKRTRNPETTEDTPRWAKRQGASRSRATRASRITPPDFDSDEE</sequence>
<feature type="compositionally biased region" description="Basic and acidic residues" evidence="7">
    <location>
        <begin position="498"/>
        <end position="516"/>
    </location>
</feature>
<dbReference type="GO" id="GO:0005634">
    <property type="term" value="C:nucleus"/>
    <property type="evidence" value="ECO:0007669"/>
    <property type="project" value="UniProtKB-SubCell"/>
</dbReference>
<dbReference type="Gene3D" id="1.25.10.10">
    <property type="entry name" value="Leucine-rich Repeat Variant"/>
    <property type="match status" value="1"/>
</dbReference>
<keyword evidence="6" id="KW-0131">Cell cycle</keyword>
<dbReference type="AlphaFoldDB" id="A0ABD2QFS2"/>
<feature type="region of interest" description="Disordered" evidence="7">
    <location>
        <begin position="438"/>
        <end position="544"/>
    </location>
</feature>
<feature type="compositionally biased region" description="Acidic residues" evidence="7">
    <location>
        <begin position="484"/>
        <end position="497"/>
    </location>
</feature>
<dbReference type="GO" id="GO:0030261">
    <property type="term" value="P:chromosome condensation"/>
    <property type="evidence" value="ECO:0007669"/>
    <property type="project" value="UniProtKB-KW"/>
</dbReference>
<dbReference type="EMBL" id="JBJKFK010000250">
    <property type="protein sequence ID" value="KAL3318383.1"/>
    <property type="molecule type" value="Genomic_DNA"/>
</dbReference>
<feature type="region of interest" description="Disordered" evidence="7">
    <location>
        <begin position="78"/>
        <end position="97"/>
    </location>
</feature>
<dbReference type="SUPFAM" id="SSF48371">
    <property type="entry name" value="ARM repeat"/>
    <property type="match status" value="1"/>
</dbReference>
<evidence type="ECO:0000256" key="1">
    <source>
        <dbReference type="ARBA" id="ARBA00004123"/>
    </source>
</evidence>
<feature type="compositionally biased region" description="Polar residues" evidence="7">
    <location>
        <begin position="452"/>
        <end position="470"/>
    </location>
</feature>